<evidence type="ECO:0000256" key="1">
    <source>
        <dbReference type="ARBA" id="ARBA00004173"/>
    </source>
</evidence>
<name>A0ABR3XZN2_9PEZI</name>
<dbReference type="InterPro" id="IPR043128">
    <property type="entry name" value="Rev_trsase/Diguanyl_cyclase"/>
</dbReference>
<accession>A0ABR3XZN2</accession>
<dbReference type="SUPFAM" id="SSF56672">
    <property type="entry name" value="DNA/RNA polymerases"/>
    <property type="match status" value="1"/>
</dbReference>
<comment type="subcellular location">
    <subcellularLocation>
        <location evidence="1">Mitochondrion</location>
    </subcellularLocation>
</comment>
<keyword evidence="5" id="KW-1185">Reference proteome</keyword>
<dbReference type="SUPFAM" id="SSF100879">
    <property type="entry name" value="Lesion bypass DNA polymerase (Y-family), little finger domain"/>
    <property type="match status" value="1"/>
</dbReference>
<sequence length="594" mass="66404">MERANMKRIKRNDNRIILHFDYDCFYAQVIENEKPALKALPLGIRQKGILATCNYVARSRGVNKLMTIPEALKKCPDLVLEDGEDLTRFRDTSKRLYSLLRSFSWNNKVERLGLDEVFLDVTDVVAYNVDLLNLNSLKQSFFQLSREDPERGFHYDATVIAGCSHSDKAPGFGEPAYLSHVRILVASHLARHIRLKLEEEGYTSACGISVNKVLSKLVGNKNKPRNQTALTAYDDDALQAFMDAHNLRKVPGIGARTARLLESHVLAKDVNPDPHTMECAVSVGQVRTHPGISSRLLEKLLGGPGSEKGIGDKVWRLLHGVDDTEVKAASSVPTQIGIEDTYKGLNEPSEVERALRLIVASLIRRMFADLVEVGHEGGSGLRWVAVPKTIRLATRPYTSPGVGQPYNYGRVSRSQALPSFVFSSSATREEVVERLLKDTVLPMFRNLNPTPRGWNIGLLNVSVANMVMTGNDNGRGNGRDISVMFRRQDDALREWTAYNEVTPTLRTNKPLNEHDCLPLESYTQGSGDPLSSFVTLGSRHDQKAAEELSANVWEEEELSEEDARYGTEQCSQCGRLMPLFAFKAHQRYHDIEST</sequence>
<dbReference type="Pfam" id="PF00817">
    <property type="entry name" value="IMS"/>
    <property type="match status" value="1"/>
</dbReference>
<organism evidence="4 5">
    <name type="scientific">Phialemonium thermophilum</name>
    <dbReference type="NCBI Taxonomy" id="223376"/>
    <lineage>
        <taxon>Eukaryota</taxon>
        <taxon>Fungi</taxon>
        <taxon>Dikarya</taxon>
        <taxon>Ascomycota</taxon>
        <taxon>Pezizomycotina</taxon>
        <taxon>Sordariomycetes</taxon>
        <taxon>Sordariomycetidae</taxon>
        <taxon>Cephalothecales</taxon>
        <taxon>Cephalothecaceae</taxon>
        <taxon>Phialemonium</taxon>
    </lineage>
</organism>
<dbReference type="PANTHER" id="PTHR46404:SF1">
    <property type="entry name" value="DNA POLYMERASE IOTA"/>
    <property type="match status" value="1"/>
</dbReference>
<reference evidence="4 5" key="1">
    <citation type="journal article" date="2024" name="Commun. Biol.">
        <title>Comparative genomic analysis of thermophilic fungi reveals convergent evolutionary adaptations and gene losses.</title>
        <authorList>
            <person name="Steindorff A.S."/>
            <person name="Aguilar-Pontes M.V."/>
            <person name="Robinson A.J."/>
            <person name="Andreopoulos B."/>
            <person name="LaButti K."/>
            <person name="Kuo A."/>
            <person name="Mondo S."/>
            <person name="Riley R."/>
            <person name="Otillar R."/>
            <person name="Haridas S."/>
            <person name="Lipzen A."/>
            <person name="Grimwood J."/>
            <person name="Schmutz J."/>
            <person name="Clum A."/>
            <person name="Reid I.D."/>
            <person name="Moisan M.C."/>
            <person name="Butler G."/>
            <person name="Nguyen T.T.M."/>
            <person name="Dewar K."/>
            <person name="Conant G."/>
            <person name="Drula E."/>
            <person name="Henrissat B."/>
            <person name="Hansel C."/>
            <person name="Singer S."/>
            <person name="Hutchinson M.I."/>
            <person name="de Vries R.P."/>
            <person name="Natvig D.O."/>
            <person name="Powell A.J."/>
            <person name="Tsang A."/>
            <person name="Grigoriev I.V."/>
        </authorList>
    </citation>
    <scope>NUCLEOTIDE SEQUENCE [LARGE SCALE GENOMIC DNA]</scope>
    <source>
        <strain evidence="4 5">ATCC 24622</strain>
    </source>
</reference>
<dbReference type="EMBL" id="JAZHXJ010000027">
    <property type="protein sequence ID" value="KAL1881120.1"/>
    <property type="molecule type" value="Genomic_DNA"/>
</dbReference>
<evidence type="ECO:0000256" key="2">
    <source>
        <dbReference type="ARBA" id="ARBA00023128"/>
    </source>
</evidence>
<feature type="domain" description="UmuC" evidence="3">
    <location>
        <begin position="17"/>
        <end position="254"/>
    </location>
</feature>
<gene>
    <name evidence="4" type="ORF">VTK73DRAFT_4797</name>
</gene>
<dbReference type="InterPro" id="IPR001126">
    <property type="entry name" value="UmuC"/>
</dbReference>
<dbReference type="InterPro" id="IPR036775">
    <property type="entry name" value="DNA_pol_Y-fam_lit_finger_sf"/>
</dbReference>
<proteinExistence type="predicted"/>
<protein>
    <recommendedName>
        <fullName evidence="3">UmuC domain-containing protein</fullName>
    </recommendedName>
</protein>
<dbReference type="PANTHER" id="PTHR46404">
    <property type="entry name" value="DNA POLYMERASE IOTA"/>
    <property type="match status" value="1"/>
</dbReference>
<dbReference type="Gene3D" id="3.40.1170.60">
    <property type="match status" value="1"/>
</dbReference>
<evidence type="ECO:0000313" key="4">
    <source>
        <dbReference type="EMBL" id="KAL1881120.1"/>
    </source>
</evidence>
<evidence type="ECO:0000259" key="3">
    <source>
        <dbReference type="PROSITE" id="PS50173"/>
    </source>
</evidence>
<dbReference type="Gene3D" id="3.30.70.270">
    <property type="match status" value="1"/>
</dbReference>
<dbReference type="InterPro" id="IPR043502">
    <property type="entry name" value="DNA/RNA_pol_sf"/>
</dbReference>
<dbReference type="PROSITE" id="PS50173">
    <property type="entry name" value="UMUC"/>
    <property type="match status" value="1"/>
</dbReference>
<dbReference type="Gene3D" id="3.30.1490.100">
    <property type="entry name" value="DNA polymerase, Y-family, little finger domain"/>
    <property type="match status" value="1"/>
</dbReference>
<dbReference type="Proteomes" id="UP001586593">
    <property type="component" value="Unassembled WGS sequence"/>
</dbReference>
<comment type="caution">
    <text evidence="4">The sequence shown here is derived from an EMBL/GenBank/DDBJ whole genome shotgun (WGS) entry which is preliminary data.</text>
</comment>
<evidence type="ECO:0000313" key="5">
    <source>
        <dbReference type="Proteomes" id="UP001586593"/>
    </source>
</evidence>
<keyword evidence="2" id="KW-0496">Mitochondrion</keyword>